<dbReference type="GO" id="GO:0006152">
    <property type="term" value="P:purine nucleoside catabolic process"/>
    <property type="evidence" value="ECO:0007669"/>
    <property type="project" value="TreeGrafter"/>
</dbReference>
<organism evidence="4">
    <name type="scientific">uncultured Nocardioidaceae bacterium</name>
    <dbReference type="NCBI Taxonomy" id="253824"/>
    <lineage>
        <taxon>Bacteria</taxon>
        <taxon>Bacillati</taxon>
        <taxon>Actinomycetota</taxon>
        <taxon>Actinomycetes</taxon>
        <taxon>Propionibacteriales</taxon>
        <taxon>Nocardioidaceae</taxon>
        <taxon>environmental samples</taxon>
    </lineage>
</organism>
<gene>
    <name evidence="4" type="ORF">AVDCRST_MAG46-2778</name>
</gene>
<keyword evidence="1 4" id="KW-0378">Hydrolase</keyword>
<evidence type="ECO:0000256" key="2">
    <source>
        <dbReference type="ARBA" id="ARBA00023295"/>
    </source>
</evidence>
<evidence type="ECO:0000313" key="4">
    <source>
        <dbReference type="EMBL" id="CAA9353561.1"/>
    </source>
</evidence>
<dbReference type="Gene3D" id="3.90.245.10">
    <property type="entry name" value="Ribonucleoside hydrolase-like"/>
    <property type="match status" value="1"/>
</dbReference>
<dbReference type="GO" id="GO:0008477">
    <property type="term" value="F:purine nucleosidase activity"/>
    <property type="evidence" value="ECO:0007669"/>
    <property type="project" value="UniProtKB-EC"/>
</dbReference>
<dbReference type="PANTHER" id="PTHR12304">
    <property type="entry name" value="INOSINE-URIDINE PREFERRING NUCLEOSIDE HYDROLASE"/>
    <property type="match status" value="1"/>
</dbReference>
<name>A0A6J4M932_9ACTN</name>
<dbReference type="CDD" id="cd02651">
    <property type="entry name" value="nuc_hydro_IU_UC_XIUA"/>
    <property type="match status" value="1"/>
</dbReference>
<dbReference type="InterPro" id="IPR036452">
    <property type="entry name" value="Ribo_hydro-like"/>
</dbReference>
<dbReference type="GO" id="GO:0005829">
    <property type="term" value="C:cytosol"/>
    <property type="evidence" value="ECO:0007669"/>
    <property type="project" value="TreeGrafter"/>
</dbReference>
<feature type="domain" description="Inosine/uridine-preferring nucleoside hydrolase" evidence="3">
    <location>
        <begin position="3"/>
        <end position="294"/>
    </location>
</feature>
<sequence>MKILLDCDPGIDDAIALAVALGSPDVELVAVTTVAGNVGLGATTANALRVCAFLGREDVSVVAGADRPLQRSAVLAHHVHGSDGLGGAPLPEAARPPDPGFGPDRIVSEIMGAPGEVTLVAVGPLTNVALALRREPRIAHTARRLVVMGGSYTAGNITAAAEFNIHADPDAAAEVVAAPWEPVLLGLDVTLRVRVGPVVMDRWRGFGTLSGQLLEPALAGYLDSRTRADGGGPAVHDACALACALQPDMFTLTPATVRVETSDPETLGRTTVELGPATGAHALVATDVDVDRLWALMEAAFGRVSADVRGR</sequence>
<keyword evidence="2 4" id="KW-0326">Glycosidase</keyword>
<evidence type="ECO:0000256" key="1">
    <source>
        <dbReference type="ARBA" id="ARBA00022801"/>
    </source>
</evidence>
<dbReference type="AlphaFoldDB" id="A0A6J4M932"/>
<dbReference type="InterPro" id="IPR023186">
    <property type="entry name" value="IUNH"/>
</dbReference>
<dbReference type="EC" id="3.2.2.1" evidence="4"/>
<dbReference type="PROSITE" id="PS01247">
    <property type="entry name" value="IUNH"/>
    <property type="match status" value="1"/>
</dbReference>
<dbReference type="EMBL" id="CADCUD010000187">
    <property type="protein sequence ID" value="CAA9353561.1"/>
    <property type="molecule type" value="Genomic_DNA"/>
</dbReference>
<protein>
    <submittedName>
        <fullName evidence="4">Inosine-uridine preferring nucleoside hydrolase</fullName>
        <ecNumber evidence="4">3.2.2.1</ecNumber>
    </submittedName>
</protein>
<evidence type="ECO:0000259" key="3">
    <source>
        <dbReference type="Pfam" id="PF01156"/>
    </source>
</evidence>
<accession>A0A6J4M932</accession>
<dbReference type="InterPro" id="IPR015910">
    <property type="entry name" value="I/U_nuclsd_hydro_CS"/>
</dbReference>
<dbReference type="GO" id="GO:0045437">
    <property type="term" value="F:uridine nucleosidase activity"/>
    <property type="evidence" value="ECO:0007669"/>
    <property type="project" value="UniProtKB-ARBA"/>
</dbReference>
<reference evidence="4" key="1">
    <citation type="submission" date="2020-02" db="EMBL/GenBank/DDBJ databases">
        <authorList>
            <person name="Meier V. D."/>
        </authorList>
    </citation>
    <scope>NUCLEOTIDE SEQUENCE</scope>
    <source>
        <strain evidence="4">AVDCRST_MAG46</strain>
    </source>
</reference>
<proteinExistence type="predicted"/>
<dbReference type="PANTHER" id="PTHR12304:SF4">
    <property type="entry name" value="URIDINE NUCLEOSIDASE"/>
    <property type="match status" value="1"/>
</dbReference>
<dbReference type="InterPro" id="IPR001910">
    <property type="entry name" value="Inosine/uridine_hydrolase_dom"/>
</dbReference>
<dbReference type="Pfam" id="PF01156">
    <property type="entry name" value="IU_nuc_hydro"/>
    <property type="match status" value="1"/>
</dbReference>
<dbReference type="SUPFAM" id="SSF53590">
    <property type="entry name" value="Nucleoside hydrolase"/>
    <property type="match status" value="1"/>
</dbReference>